<dbReference type="SUPFAM" id="SSF51695">
    <property type="entry name" value="PLC-like phosphodiesterases"/>
    <property type="match status" value="1"/>
</dbReference>
<dbReference type="KEGG" id="afy:BW247_07215"/>
<organism evidence="2 3">
    <name type="scientific">Acidihalobacter ferrooxydans</name>
    <dbReference type="NCBI Taxonomy" id="1765967"/>
    <lineage>
        <taxon>Bacteria</taxon>
        <taxon>Pseudomonadati</taxon>
        <taxon>Pseudomonadota</taxon>
        <taxon>Gammaproteobacteria</taxon>
        <taxon>Chromatiales</taxon>
        <taxon>Ectothiorhodospiraceae</taxon>
        <taxon>Acidihalobacter</taxon>
    </lineage>
</organism>
<dbReference type="OrthoDB" id="9795622at2"/>
<evidence type="ECO:0000259" key="1">
    <source>
        <dbReference type="PROSITE" id="PS51704"/>
    </source>
</evidence>
<dbReference type="Pfam" id="PF03009">
    <property type="entry name" value="GDPD"/>
    <property type="match status" value="1"/>
</dbReference>
<accession>A0A1P8UGE9</accession>
<dbReference type="EMBL" id="CP019434">
    <property type="protein sequence ID" value="APZ42905.1"/>
    <property type="molecule type" value="Genomic_DNA"/>
</dbReference>
<evidence type="ECO:0000313" key="2">
    <source>
        <dbReference type="EMBL" id="APZ42905.1"/>
    </source>
</evidence>
<sequence length="239" mass="26138">MLTVQHLIGHRGTARLAPENTLPGIELAARLGLPWVEIDTQLSRDGVLVLLHDDTLERTTNLHGTVREHDYATLASADAGTWFAAQFAGTRIPRLDNVLERCRALGIGLHLEIKPANPHETDTAAAVAALLHTTALPERLILSSFASATVAAMHELAPEHLRAQGAEHFPENWRELSERLELEAWHVDAAVITPQLAPMLREAGMALRAWTVNDRARAQELIDWGVEAVFTDAPPALLG</sequence>
<dbReference type="PROSITE" id="PS51704">
    <property type="entry name" value="GP_PDE"/>
    <property type="match status" value="1"/>
</dbReference>
<dbReference type="InterPro" id="IPR030395">
    <property type="entry name" value="GP_PDE_dom"/>
</dbReference>
<dbReference type="GO" id="GO:0008081">
    <property type="term" value="F:phosphoric diester hydrolase activity"/>
    <property type="evidence" value="ECO:0007669"/>
    <property type="project" value="InterPro"/>
</dbReference>
<dbReference type="GO" id="GO:0006629">
    <property type="term" value="P:lipid metabolic process"/>
    <property type="evidence" value="ECO:0007669"/>
    <property type="project" value="InterPro"/>
</dbReference>
<dbReference type="AlphaFoldDB" id="A0A1P8UGE9"/>
<keyword evidence="3" id="KW-1185">Reference proteome</keyword>
<proteinExistence type="predicted"/>
<dbReference type="STRING" id="1765967.BW247_07215"/>
<feature type="domain" description="GP-PDE" evidence="1">
    <location>
        <begin position="5"/>
        <end position="239"/>
    </location>
</feature>
<dbReference type="RefSeq" id="WP_076836553.1">
    <property type="nucleotide sequence ID" value="NZ_CP019434.1"/>
</dbReference>
<dbReference type="Proteomes" id="UP000243807">
    <property type="component" value="Chromosome"/>
</dbReference>
<dbReference type="InterPro" id="IPR017946">
    <property type="entry name" value="PLC-like_Pdiesterase_TIM-brl"/>
</dbReference>
<name>A0A1P8UGE9_9GAMM</name>
<protein>
    <recommendedName>
        <fullName evidence="1">GP-PDE domain-containing protein</fullName>
    </recommendedName>
</protein>
<dbReference type="PANTHER" id="PTHR46211">
    <property type="entry name" value="GLYCEROPHOSPHORYL DIESTER PHOSPHODIESTERASE"/>
    <property type="match status" value="1"/>
</dbReference>
<reference evidence="2 3" key="1">
    <citation type="submission" date="2017-01" db="EMBL/GenBank/DDBJ databases">
        <title>Draft sequence of Acidihalobacter ferrooxidans strain DSM 14175 (strain V8).</title>
        <authorList>
            <person name="Khaleque H.N."/>
            <person name="Ramsay J.P."/>
            <person name="Murphy R.J.T."/>
            <person name="Kaksonen A.H."/>
            <person name="Boxall N.J."/>
            <person name="Watkin E.L.J."/>
        </authorList>
    </citation>
    <scope>NUCLEOTIDE SEQUENCE [LARGE SCALE GENOMIC DNA]</scope>
    <source>
        <strain evidence="2 3">V8</strain>
    </source>
</reference>
<evidence type="ECO:0000313" key="3">
    <source>
        <dbReference type="Proteomes" id="UP000243807"/>
    </source>
</evidence>
<dbReference type="PANTHER" id="PTHR46211:SF1">
    <property type="entry name" value="GLYCEROPHOSPHODIESTER PHOSPHODIESTERASE, CYTOPLASMIC"/>
    <property type="match status" value="1"/>
</dbReference>
<gene>
    <name evidence="2" type="ORF">BW247_07215</name>
</gene>
<dbReference type="Gene3D" id="3.20.20.190">
    <property type="entry name" value="Phosphatidylinositol (PI) phosphodiesterase"/>
    <property type="match status" value="1"/>
</dbReference>